<evidence type="ECO:0000259" key="1">
    <source>
        <dbReference type="Pfam" id="PF00646"/>
    </source>
</evidence>
<evidence type="ECO:0000313" key="2">
    <source>
        <dbReference type="EMBL" id="KAB1207880.1"/>
    </source>
</evidence>
<dbReference type="GO" id="GO:0043161">
    <property type="term" value="P:proteasome-mediated ubiquitin-dependent protein catabolic process"/>
    <property type="evidence" value="ECO:0007669"/>
    <property type="project" value="TreeGrafter"/>
</dbReference>
<dbReference type="Pfam" id="PF00646">
    <property type="entry name" value="F-box"/>
    <property type="match status" value="1"/>
</dbReference>
<dbReference type="SUPFAM" id="SSF81383">
    <property type="entry name" value="F-box domain"/>
    <property type="match status" value="1"/>
</dbReference>
<dbReference type="SUPFAM" id="SSF117281">
    <property type="entry name" value="Kelch motif"/>
    <property type="match status" value="1"/>
</dbReference>
<gene>
    <name evidence="2" type="ORF">CJ030_MR7G024242</name>
</gene>
<dbReference type="EMBL" id="RXIC02000025">
    <property type="protein sequence ID" value="KAB1207880.1"/>
    <property type="molecule type" value="Genomic_DNA"/>
</dbReference>
<dbReference type="Gene3D" id="2.120.10.80">
    <property type="entry name" value="Kelch-type beta propeller"/>
    <property type="match status" value="1"/>
</dbReference>
<dbReference type="GO" id="GO:0005634">
    <property type="term" value="C:nucleus"/>
    <property type="evidence" value="ECO:0007669"/>
    <property type="project" value="TreeGrafter"/>
</dbReference>
<organism evidence="2 3">
    <name type="scientific">Morella rubra</name>
    <name type="common">Chinese bayberry</name>
    <dbReference type="NCBI Taxonomy" id="262757"/>
    <lineage>
        <taxon>Eukaryota</taxon>
        <taxon>Viridiplantae</taxon>
        <taxon>Streptophyta</taxon>
        <taxon>Embryophyta</taxon>
        <taxon>Tracheophyta</taxon>
        <taxon>Spermatophyta</taxon>
        <taxon>Magnoliopsida</taxon>
        <taxon>eudicotyledons</taxon>
        <taxon>Gunneridae</taxon>
        <taxon>Pentapetalae</taxon>
        <taxon>rosids</taxon>
        <taxon>fabids</taxon>
        <taxon>Fagales</taxon>
        <taxon>Myricaceae</taxon>
        <taxon>Morella</taxon>
    </lineage>
</organism>
<dbReference type="CDD" id="cd09917">
    <property type="entry name" value="F-box_SF"/>
    <property type="match status" value="1"/>
</dbReference>
<comment type="caution">
    <text evidence="2">The sequence shown here is derived from an EMBL/GenBank/DDBJ whole genome shotgun (WGS) entry which is preliminary data.</text>
</comment>
<dbReference type="AlphaFoldDB" id="A0A6A1V9N5"/>
<dbReference type="OrthoDB" id="1854110at2759"/>
<reference evidence="2 3" key="1">
    <citation type="journal article" date="2019" name="Plant Biotechnol. J.">
        <title>The red bayberry genome and genetic basis of sex determination.</title>
        <authorList>
            <person name="Jia H.M."/>
            <person name="Jia H.J."/>
            <person name="Cai Q.L."/>
            <person name="Wang Y."/>
            <person name="Zhao H.B."/>
            <person name="Yang W.F."/>
            <person name="Wang G.Y."/>
            <person name="Li Y.H."/>
            <person name="Zhan D.L."/>
            <person name="Shen Y.T."/>
            <person name="Niu Q.F."/>
            <person name="Chang L."/>
            <person name="Qiu J."/>
            <person name="Zhao L."/>
            <person name="Xie H.B."/>
            <person name="Fu W.Y."/>
            <person name="Jin J."/>
            <person name="Li X.W."/>
            <person name="Jiao Y."/>
            <person name="Zhou C.C."/>
            <person name="Tu T."/>
            <person name="Chai C.Y."/>
            <person name="Gao J.L."/>
            <person name="Fan L.J."/>
            <person name="van de Weg E."/>
            <person name="Wang J.Y."/>
            <person name="Gao Z.S."/>
        </authorList>
    </citation>
    <scope>NUCLEOTIDE SEQUENCE [LARGE SCALE GENOMIC DNA]</scope>
    <source>
        <tissue evidence="2">Leaves</tissue>
    </source>
</reference>
<protein>
    <recommendedName>
        <fullName evidence="1">F-box domain-containing protein</fullName>
    </recommendedName>
</protein>
<feature type="domain" description="F-box" evidence="1">
    <location>
        <begin position="18"/>
        <end position="49"/>
    </location>
</feature>
<accession>A0A6A1V9N5</accession>
<dbReference type="Proteomes" id="UP000516437">
    <property type="component" value="Chromosome 7"/>
</dbReference>
<dbReference type="PANTHER" id="PTHR24414">
    <property type="entry name" value="F-BOX/KELCH-REPEAT PROTEIN SKIP4"/>
    <property type="match status" value="1"/>
</dbReference>
<proteinExistence type="predicted"/>
<dbReference type="InterPro" id="IPR036047">
    <property type="entry name" value="F-box-like_dom_sf"/>
</dbReference>
<dbReference type="InterPro" id="IPR015915">
    <property type="entry name" value="Kelch-typ_b-propeller"/>
</dbReference>
<sequence>MAKEMKMEEEEEAPIHGDILESILSHVPLIDLALACQVSKTWNRTVFSSLRHLNPVRPWLIVHAQSTGHPYLTTIHAYDPRSNIWVEIAQPPIERVSTLRSSHSALLYMHSPFKLAFSIDPLHTTWNRLDTQLAWRNDPIVALVDHRVVVAGGSCDFSGDQFPMEIYDMRTGIWDMCKSFPAIFVDSATSSCLSIAANEHKLYVTEKSSGLTYSFDPSTTTWHGPYDMRPGNNVFSSVIGFVNDRMVVVGLIGDAEHVEGVKLWEVKGEFLELSEMCEMPKELVEKLNKGEGLTLPSIAMTSTGDLAYFHNPSAPGELILCEVANGVCKWGSVRNAVVNDATRKLRFVFTCSKVGLKDLRELRSGNRRFTVKDMA</sequence>
<name>A0A6A1V9N5_9ROSI</name>
<dbReference type="PANTHER" id="PTHR24414:SF44">
    <property type="entry name" value="F-BOX DOMAIN-CONTAINING PROTEIN"/>
    <property type="match status" value="1"/>
</dbReference>
<evidence type="ECO:0000313" key="3">
    <source>
        <dbReference type="Proteomes" id="UP000516437"/>
    </source>
</evidence>
<dbReference type="InterPro" id="IPR050354">
    <property type="entry name" value="F-box/kelch-repeat_ARATH"/>
</dbReference>
<keyword evidence="3" id="KW-1185">Reference proteome</keyword>
<dbReference type="InterPro" id="IPR001810">
    <property type="entry name" value="F-box_dom"/>
</dbReference>
<dbReference type="GO" id="GO:0005829">
    <property type="term" value="C:cytosol"/>
    <property type="evidence" value="ECO:0007669"/>
    <property type="project" value="TreeGrafter"/>
</dbReference>